<accession>A0A4R6U989</accession>
<dbReference type="Proteomes" id="UP000295510">
    <property type="component" value="Unassembled WGS sequence"/>
</dbReference>
<evidence type="ECO:0000313" key="2">
    <source>
        <dbReference type="Proteomes" id="UP000295510"/>
    </source>
</evidence>
<organism evidence="1 2">
    <name type="scientific">Tepidicella xavieri</name>
    <dbReference type="NCBI Taxonomy" id="360241"/>
    <lineage>
        <taxon>Bacteria</taxon>
        <taxon>Pseudomonadati</taxon>
        <taxon>Pseudomonadota</taxon>
        <taxon>Betaproteobacteria</taxon>
        <taxon>Burkholderiales</taxon>
        <taxon>Tepidicella</taxon>
    </lineage>
</organism>
<gene>
    <name evidence="1" type="ORF">DFR43_108104</name>
</gene>
<proteinExistence type="predicted"/>
<sequence length="78" mass="8469">MKSQQKSIESTPLNVFAFNGEHPKWEEVLCLAGSIRTIAALMPLADEGQTVHLSYAIKRLAESAETIAGDVVHGLNPH</sequence>
<reference evidence="1 2" key="1">
    <citation type="submission" date="2019-03" db="EMBL/GenBank/DDBJ databases">
        <title>Genomic Encyclopedia of Type Strains, Phase IV (KMG-IV): sequencing the most valuable type-strain genomes for metagenomic binning, comparative biology and taxonomic classification.</title>
        <authorList>
            <person name="Goeker M."/>
        </authorList>
    </citation>
    <scope>NUCLEOTIDE SEQUENCE [LARGE SCALE GENOMIC DNA]</scope>
    <source>
        <strain evidence="1 2">DSM 19605</strain>
    </source>
</reference>
<dbReference type="AlphaFoldDB" id="A0A4R6U989"/>
<evidence type="ECO:0008006" key="3">
    <source>
        <dbReference type="Google" id="ProtNLM"/>
    </source>
</evidence>
<name>A0A4R6U989_9BURK</name>
<dbReference type="EMBL" id="SNYL01000008">
    <property type="protein sequence ID" value="TDQ43160.1"/>
    <property type="molecule type" value="Genomic_DNA"/>
</dbReference>
<dbReference type="RefSeq" id="WP_133597556.1">
    <property type="nucleotide sequence ID" value="NZ_SNYL01000008.1"/>
</dbReference>
<comment type="caution">
    <text evidence="1">The sequence shown here is derived from an EMBL/GenBank/DDBJ whole genome shotgun (WGS) entry which is preliminary data.</text>
</comment>
<keyword evidence="2" id="KW-1185">Reference proteome</keyword>
<evidence type="ECO:0000313" key="1">
    <source>
        <dbReference type="EMBL" id="TDQ43160.1"/>
    </source>
</evidence>
<protein>
    <recommendedName>
        <fullName evidence="3">DUF3077 family protein</fullName>
    </recommendedName>
</protein>